<comment type="catalytic activity">
    <reaction evidence="14">
        <text>DNA(n) + a 2'-deoxyribonucleoside 5'-triphosphate = DNA(n+1) + diphosphate</text>
        <dbReference type="Rhea" id="RHEA:22508"/>
        <dbReference type="Rhea" id="RHEA-COMP:17339"/>
        <dbReference type="Rhea" id="RHEA-COMP:17340"/>
        <dbReference type="ChEBI" id="CHEBI:33019"/>
        <dbReference type="ChEBI" id="CHEBI:61560"/>
        <dbReference type="ChEBI" id="CHEBI:173112"/>
        <dbReference type="EC" id="2.7.7.7"/>
    </reaction>
</comment>
<evidence type="ECO:0000256" key="11">
    <source>
        <dbReference type="ARBA" id="ARBA00022763"/>
    </source>
</evidence>
<dbReference type="InterPro" id="IPR004013">
    <property type="entry name" value="PHP_dom"/>
</dbReference>
<comment type="similarity">
    <text evidence="3">Belongs to the DNA polymerase type-C family. DnaE subfamily.</text>
</comment>
<dbReference type="GO" id="GO:0008408">
    <property type="term" value="F:3'-5' exonuclease activity"/>
    <property type="evidence" value="ECO:0007669"/>
    <property type="project" value="InterPro"/>
</dbReference>
<keyword evidence="12" id="KW-0239">DNA-directed DNA polymerase</keyword>
<evidence type="ECO:0000256" key="3">
    <source>
        <dbReference type="ARBA" id="ARBA00009496"/>
    </source>
</evidence>
<dbReference type="InterPro" id="IPR003141">
    <property type="entry name" value="Pol/His_phosphatase_N"/>
</dbReference>
<dbReference type="GO" id="GO:0003887">
    <property type="term" value="F:DNA-directed DNA polymerase activity"/>
    <property type="evidence" value="ECO:0007669"/>
    <property type="project" value="UniProtKB-KW"/>
</dbReference>
<dbReference type="PANTHER" id="PTHR32294">
    <property type="entry name" value="DNA POLYMERASE III SUBUNIT ALPHA"/>
    <property type="match status" value="1"/>
</dbReference>
<keyword evidence="8 17" id="KW-0808">Transferase</keyword>
<dbReference type="InterPro" id="IPR040982">
    <property type="entry name" value="DNA_pol3_finger"/>
</dbReference>
<dbReference type="SMART" id="SM00481">
    <property type="entry name" value="POLIIIAc"/>
    <property type="match status" value="1"/>
</dbReference>
<dbReference type="Gene3D" id="3.20.20.140">
    <property type="entry name" value="Metal-dependent hydrolases"/>
    <property type="match status" value="1"/>
</dbReference>
<feature type="compositionally biased region" description="Basic and acidic residues" evidence="15">
    <location>
        <begin position="877"/>
        <end position="886"/>
    </location>
</feature>
<evidence type="ECO:0000256" key="4">
    <source>
        <dbReference type="ARBA" id="ARBA00012417"/>
    </source>
</evidence>
<dbReference type="SUPFAM" id="SSF89550">
    <property type="entry name" value="PHP domain-like"/>
    <property type="match status" value="1"/>
</dbReference>
<evidence type="ECO:0000313" key="17">
    <source>
        <dbReference type="EMBL" id="CAA9352268.1"/>
    </source>
</evidence>
<name>A0A6J4M822_9ACTN</name>
<dbReference type="InterPro" id="IPR004365">
    <property type="entry name" value="NA-bd_OB_tRNA"/>
</dbReference>
<dbReference type="InterPro" id="IPR029460">
    <property type="entry name" value="DNAPol_HHH"/>
</dbReference>
<feature type="region of interest" description="Disordered" evidence="15">
    <location>
        <begin position="999"/>
        <end position="1022"/>
    </location>
</feature>
<dbReference type="Pfam" id="PF01336">
    <property type="entry name" value="tRNA_anti-codon"/>
    <property type="match status" value="1"/>
</dbReference>
<reference evidence="17" key="1">
    <citation type="submission" date="2020-02" db="EMBL/GenBank/DDBJ databases">
        <authorList>
            <person name="Meier V. D."/>
        </authorList>
    </citation>
    <scope>NUCLEOTIDE SEQUENCE</scope>
    <source>
        <strain evidence="17">AVDCRST_MAG46</strain>
    </source>
</reference>
<dbReference type="NCBIfam" id="TIGR00594">
    <property type="entry name" value="polc"/>
    <property type="match status" value="1"/>
</dbReference>
<evidence type="ECO:0000256" key="5">
    <source>
        <dbReference type="ARBA" id="ARBA00017273"/>
    </source>
</evidence>
<organism evidence="17">
    <name type="scientific">uncultured Nocardioidaceae bacterium</name>
    <dbReference type="NCBI Taxonomy" id="253824"/>
    <lineage>
        <taxon>Bacteria</taxon>
        <taxon>Bacillati</taxon>
        <taxon>Actinomycetota</taxon>
        <taxon>Actinomycetes</taxon>
        <taxon>Propionibacteriales</taxon>
        <taxon>Nocardioidaceae</taxon>
        <taxon>environmental samples</taxon>
    </lineage>
</organism>
<accession>A0A6J4M822</accession>
<proteinExistence type="inferred from homology"/>
<dbReference type="Pfam" id="PF14579">
    <property type="entry name" value="HHH_6"/>
    <property type="match status" value="1"/>
</dbReference>
<dbReference type="CDD" id="cd04485">
    <property type="entry name" value="DnaE_OBF"/>
    <property type="match status" value="1"/>
</dbReference>
<dbReference type="Pfam" id="PF02811">
    <property type="entry name" value="PHP"/>
    <property type="match status" value="1"/>
</dbReference>
<dbReference type="InterPro" id="IPR011708">
    <property type="entry name" value="DNA_pol3_alpha_NTPase_dom"/>
</dbReference>
<dbReference type="EC" id="2.7.7.7" evidence="4"/>
<feature type="region of interest" description="Disordered" evidence="15">
    <location>
        <begin position="877"/>
        <end position="903"/>
    </location>
</feature>
<feature type="region of interest" description="Disordered" evidence="15">
    <location>
        <begin position="1283"/>
        <end position="1316"/>
    </location>
</feature>
<keyword evidence="7" id="KW-0963">Cytoplasm</keyword>
<evidence type="ECO:0000256" key="1">
    <source>
        <dbReference type="ARBA" id="ARBA00004496"/>
    </source>
</evidence>
<dbReference type="CDD" id="cd07431">
    <property type="entry name" value="PHP_PolIIIA"/>
    <property type="match status" value="1"/>
</dbReference>
<dbReference type="GO" id="GO:0006260">
    <property type="term" value="P:DNA replication"/>
    <property type="evidence" value="ECO:0007669"/>
    <property type="project" value="UniProtKB-KW"/>
</dbReference>
<keyword evidence="13" id="KW-0234">DNA repair</keyword>
<dbReference type="Gene3D" id="1.10.10.1600">
    <property type="entry name" value="Bacterial DNA polymerase III alpha subunit, thumb domain"/>
    <property type="match status" value="1"/>
</dbReference>
<gene>
    <name evidence="17" type="ORF">AVDCRST_MAG46-2665</name>
</gene>
<comment type="similarity">
    <text evidence="2">Belongs to the DNA polymerase type-C family. DnaE2 subfamily.</text>
</comment>
<evidence type="ECO:0000256" key="2">
    <source>
        <dbReference type="ARBA" id="ARBA00007391"/>
    </source>
</evidence>
<evidence type="ECO:0000256" key="7">
    <source>
        <dbReference type="ARBA" id="ARBA00022490"/>
    </source>
</evidence>
<feature type="compositionally biased region" description="Low complexity" evidence="15">
    <location>
        <begin position="1012"/>
        <end position="1022"/>
    </location>
</feature>
<evidence type="ECO:0000256" key="13">
    <source>
        <dbReference type="ARBA" id="ARBA00023204"/>
    </source>
</evidence>
<evidence type="ECO:0000259" key="16">
    <source>
        <dbReference type="SMART" id="SM00481"/>
    </source>
</evidence>
<protein>
    <recommendedName>
        <fullName evidence="6">DNA polymerase III subunit alpha</fullName>
        <ecNumber evidence="4">2.7.7.7</ecNumber>
    </recommendedName>
    <alternativeName>
        <fullName evidence="5">Error-prone DNA polymerase</fullName>
    </alternativeName>
</protein>
<dbReference type="EMBL" id="CADCUD010000181">
    <property type="protein sequence ID" value="CAA9352268.1"/>
    <property type="molecule type" value="Genomic_DNA"/>
</dbReference>
<evidence type="ECO:0000256" key="14">
    <source>
        <dbReference type="ARBA" id="ARBA00049244"/>
    </source>
</evidence>
<dbReference type="GO" id="GO:0005737">
    <property type="term" value="C:cytoplasm"/>
    <property type="evidence" value="ECO:0007669"/>
    <property type="project" value="UniProtKB-SubCell"/>
</dbReference>
<feature type="region of interest" description="Disordered" evidence="15">
    <location>
        <begin position="80"/>
        <end position="114"/>
    </location>
</feature>
<dbReference type="Pfam" id="PF17657">
    <property type="entry name" value="DNA_pol3_finger"/>
    <property type="match status" value="1"/>
</dbReference>
<dbReference type="InterPro" id="IPR016195">
    <property type="entry name" value="Pol/histidinol_Pase-like"/>
</dbReference>
<dbReference type="InterPro" id="IPR004805">
    <property type="entry name" value="DnaE2/DnaE/PolC"/>
</dbReference>
<feature type="domain" description="Polymerase/histidinol phosphatase N-terminal" evidence="16">
    <location>
        <begin position="8"/>
        <end position="75"/>
    </location>
</feature>
<evidence type="ECO:0000256" key="9">
    <source>
        <dbReference type="ARBA" id="ARBA00022695"/>
    </source>
</evidence>
<evidence type="ECO:0000256" key="10">
    <source>
        <dbReference type="ARBA" id="ARBA00022705"/>
    </source>
</evidence>
<evidence type="ECO:0000256" key="15">
    <source>
        <dbReference type="SAM" id="MobiDB-lite"/>
    </source>
</evidence>
<keyword evidence="10" id="KW-0235">DNA replication</keyword>
<evidence type="ECO:0000256" key="8">
    <source>
        <dbReference type="ARBA" id="ARBA00022679"/>
    </source>
</evidence>
<comment type="subcellular location">
    <subcellularLocation>
        <location evidence="1">Cytoplasm</location>
    </subcellularLocation>
</comment>
<dbReference type="PANTHER" id="PTHR32294:SF4">
    <property type="entry name" value="ERROR-PRONE DNA POLYMERASE"/>
    <property type="match status" value="1"/>
</dbReference>
<evidence type="ECO:0000256" key="6">
    <source>
        <dbReference type="ARBA" id="ARBA00019114"/>
    </source>
</evidence>
<evidence type="ECO:0000256" key="12">
    <source>
        <dbReference type="ARBA" id="ARBA00022932"/>
    </source>
</evidence>
<feature type="region of interest" description="Disordered" evidence="15">
    <location>
        <begin position="1232"/>
        <end position="1252"/>
    </location>
</feature>
<dbReference type="Pfam" id="PF07733">
    <property type="entry name" value="DNA_pol3_alpha"/>
    <property type="match status" value="1"/>
</dbReference>
<dbReference type="GO" id="GO:0006281">
    <property type="term" value="P:DNA repair"/>
    <property type="evidence" value="ECO:0007669"/>
    <property type="project" value="UniProtKB-KW"/>
</dbReference>
<dbReference type="InterPro" id="IPR041931">
    <property type="entry name" value="DNA_pol3_alpha_thumb_dom"/>
</dbReference>
<dbReference type="GO" id="GO:0003676">
    <property type="term" value="F:nucleic acid binding"/>
    <property type="evidence" value="ECO:0007669"/>
    <property type="project" value="InterPro"/>
</dbReference>
<sequence length="1316" mass="141396">MTGADPFVHLHVASGHSLRYGASHPHVLVERAADHGMDTLALTDRDGVYGAVRFAKACLRAGIRPVLGVDLAIEPTGLLATGTGARAPSPPRRTPARRTPARGGSFREPVDGAGPVDHGSAALPRITLLAGSKAGWAALCRLVSATHLRGERGKPVATLDLIGEHVTGHDVVVMLGPSSELGAAVTRRRDDLAGAVLHRWREVVDPADLVVELVSHRVAGSGPGSSTHAARLAGLADHHRVGVVLTNAVRYADPGDAPVVDVLDAVRRLVPLDLRHLDRRNTEGHLKQGKQMSQVAEEITRLAGLGRSSDAGDPLRLLAGTRRLADRLALDPRADLGLGEIHFPEFEVSRGAAGVGLTAEAVLRSRCEAGIAHRYGSGAGVRVEDRLEHELGMISGLGYASYFLTVADVCDLIRDMGVRVAARGSGAGSLVNYALGISGVEPLEHDLVMERFLSPRRQALPDIDVDVESARRLEVYEAILDRYTGARCACVAMMETYRVRHAIRDVGAALGMPGGEIDTIAKAFPHIRARDAHAALRELPELRASGLGEQRLALLFDLVARLDGLPRHIALHPCGVLLSDTTLLDRTPVEASHAGFPMSQFDKEDVEDLGLLKLDVLGIRMQSAMAHAVQEIERVEGVHVDIDDRSQVPLDDPATFEMIGRAKTLGCFQIESPGQRELVGKFGPETFADIITDISLFRPGPVKSDMVTPFLSARQGWQEPVYPHPDLEYTLRQTSGVVVFHEQVLEIIKTFGGCELDEADEWRRALGDRDGKVDAKAWFFPRALARGYAEPVVKQVWEILEAFASFGFCKAHAAAFALPTYQSAWLKAHHTAAFLSGVLTHDPGMYPKRLILDDARQFGIAVLGLDVNESGDVYRVERVGPRDEPPPKVLGADPRTAPGPGLPDARGYGIRVSLADVKGISDSEVSRIVAGQPYHSLTDFWHRARVSRPVVERLVLAGGFDGIYGIGAAVPVRRRGRVTRRDLLLQVLELDRWARTTARGGRSAGVHGAGAPGAASPSRSATGAADDTWVLAAAQSQAARPVREEPVQLAFELGDEPGEAEPSGLPEMTSSERVRAELEILGLDVSRHVVDFYTPMLRELGVVRSGQLLQQRSRSTLLVGGVKVATQTPPIRSGRRVVFLTLDDGTGPVDATFFEDVQGPYAATVFHSWLMVVRGEMRRTGPRGVSLRATGCWEMAELFEAWQREGIDGVHAMIEQVPEGFTASESAVQGAAASRSSRPVVAKPGDSSTVGTYESDVEEQALSGGGMGRRRVLVHASGFRQSPYADIKPAGEDATKVPTGSAPRKLWHSSPGSSGG</sequence>
<keyword evidence="11" id="KW-0227">DNA damage</keyword>
<keyword evidence="9 17" id="KW-0548">Nucleotidyltransferase</keyword>